<gene>
    <name evidence="1" type="ORF">SAMN03080606_01514</name>
</gene>
<accession>A0A1G5FW38</accession>
<reference evidence="1 2" key="1">
    <citation type="submission" date="2016-10" db="EMBL/GenBank/DDBJ databases">
        <authorList>
            <person name="de Groot N.N."/>
        </authorList>
    </citation>
    <scope>NUCLEOTIDE SEQUENCE [LARGE SCALE GENOMIC DNA]</scope>
    <source>
        <strain evidence="1 2">DSM 18978</strain>
    </source>
</reference>
<dbReference type="EMBL" id="FMUS01000008">
    <property type="protein sequence ID" value="SCY43456.1"/>
    <property type="molecule type" value="Genomic_DNA"/>
</dbReference>
<dbReference type="STRING" id="1120976.SAMN03080606_01514"/>
<dbReference type="Pfam" id="PF10978">
    <property type="entry name" value="DUF2785"/>
    <property type="match status" value="1"/>
</dbReference>
<protein>
    <recommendedName>
        <fullName evidence="3">DUF2785 domain-containing protein</fullName>
    </recommendedName>
</protein>
<name>A0A1G5FW38_9FIRM</name>
<keyword evidence="2" id="KW-1185">Reference proteome</keyword>
<evidence type="ECO:0000313" key="2">
    <source>
        <dbReference type="Proteomes" id="UP000198636"/>
    </source>
</evidence>
<dbReference type="RefSeq" id="WP_091541831.1">
    <property type="nucleotide sequence ID" value="NZ_FMUS01000008.1"/>
</dbReference>
<dbReference type="Proteomes" id="UP000198636">
    <property type="component" value="Unassembled WGS sequence"/>
</dbReference>
<proteinExistence type="predicted"/>
<evidence type="ECO:0008006" key="3">
    <source>
        <dbReference type="Google" id="ProtNLM"/>
    </source>
</evidence>
<evidence type="ECO:0000313" key="1">
    <source>
        <dbReference type="EMBL" id="SCY43456.1"/>
    </source>
</evidence>
<organism evidence="1 2">
    <name type="scientific">Alkaliphilus peptidifermentans DSM 18978</name>
    <dbReference type="NCBI Taxonomy" id="1120976"/>
    <lineage>
        <taxon>Bacteria</taxon>
        <taxon>Bacillati</taxon>
        <taxon>Bacillota</taxon>
        <taxon>Clostridia</taxon>
        <taxon>Peptostreptococcales</taxon>
        <taxon>Natronincolaceae</taxon>
        <taxon>Alkaliphilus</taxon>
    </lineage>
</organism>
<dbReference type="InterPro" id="IPR021247">
    <property type="entry name" value="DUF2785"/>
</dbReference>
<dbReference type="OrthoDB" id="7619731at2"/>
<dbReference type="AlphaFoldDB" id="A0A1G5FW38"/>
<sequence>MKNTNQLKEQLLKISSNEWTFPQDINLYELALDMMSNIGSTDSELRDDLILTGFYHLIGDEKLSGKELKGLLDISLSDKHLFYKLGEEEDDSVFNRAFTILVLQVIIDYHNSLGANLLSHEEMDSVYDKIINYIRHEKDLRGHVNIKGWAHAIAHSGDALRELAVCSYLSKQQLMGILEVIKEKVSISNYVYINEEAERLVTAIVKVIERKELEDSEVIGWIRSFANIEIPSNYPEAHYFKENIKNLLRSLFFRVKFKYPQSAFTSEIEAVLHGINSRFNEYSK</sequence>